<reference evidence="2 3" key="1">
    <citation type="journal article" date="2024" name="J Genomics">
        <title>Draft genome sequencing and assembly of Favolaschia claudopus CIRM-BRFM 2984 isolated from oak limbs.</title>
        <authorList>
            <person name="Navarro D."/>
            <person name="Drula E."/>
            <person name="Chaduli D."/>
            <person name="Cazenave R."/>
            <person name="Ahrendt S."/>
            <person name="Wang J."/>
            <person name="Lipzen A."/>
            <person name="Daum C."/>
            <person name="Barry K."/>
            <person name="Grigoriev I.V."/>
            <person name="Favel A."/>
            <person name="Rosso M.N."/>
            <person name="Martin F."/>
        </authorList>
    </citation>
    <scope>NUCLEOTIDE SEQUENCE [LARGE SCALE GENOMIC DNA]</scope>
    <source>
        <strain evidence="2 3">CIRM-BRFM 2984</strain>
    </source>
</reference>
<organism evidence="2 3">
    <name type="scientific">Favolaschia claudopus</name>
    <dbReference type="NCBI Taxonomy" id="2862362"/>
    <lineage>
        <taxon>Eukaryota</taxon>
        <taxon>Fungi</taxon>
        <taxon>Dikarya</taxon>
        <taxon>Basidiomycota</taxon>
        <taxon>Agaricomycotina</taxon>
        <taxon>Agaricomycetes</taxon>
        <taxon>Agaricomycetidae</taxon>
        <taxon>Agaricales</taxon>
        <taxon>Marasmiineae</taxon>
        <taxon>Mycenaceae</taxon>
        <taxon>Favolaschia</taxon>
    </lineage>
</organism>
<dbReference type="Proteomes" id="UP001362999">
    <property type="component" value="Unassembled WGS sequence"/>
</dbReference>
<gene>
    <name evidence="2" type="ORF">R3P38DRAFT_3181610</name>
</gene>
<evidence type="ECO:0000313" key="3">
    <source>
        <dbReference type="Proteomes" id="UP001362999"/>
    </source>
</evidence>
<protein>
    <recommendedName>
        <fullName evidence="4">Reverse transcriptase</fullName>
    </recommendedName>
</protein>
<keyword evidence="3" id="KW-1185">Reference proteome</keyword>
<evidence type="ECO:0008006" key="4">
    <source>
        <dbReference type="Google" id="ProtNLM"/>
    </source>
</evidence>
<proteinExistence type="predicted"/>
<feature type="region of interest" description="Disordered" evidence="1">
    <location>
        <begin position="1"/>
        <end position="33"/>
    </location>
</feature>
<accession>A0AAW0CN45</accession>
<dbReference type="EMBL" id="JAWWNJ010000016">
    <property type="protein sequence ID" value="KAK7039782.1"/>
    <property type="molecule type" value="Genomic_DNA"/>
</dbReference>
<name>A0AAW0CN45_9AGAR</name>
<evidence type="ECO:0000256" key="1">
    <source>
        <dbReference type="SAM" id="MobiDB-lite"/>
    </source>
</evidence>
<evidence type="ECO:0000313" key="2">
    <source>
        <dbReference type="EMBL" id="KAK7039782.1"/>
    </source>
</evidence>
<comment type="caution">
    <text evidence="2">The sequence shown here is derived from an EMBL/GenBank/DDBJ whole genome shotgun (WGS) entry which is preliminary data.</text>
</comment>
<dbReference type="AlphaFoldDB" id="A0AAW0CN45"/>
<sequence>MIQIHPTSHRAAALPLSSQTASHDDESRHPPPSVACANEDCAEGHHVKQRADAGERLAVRGTCRRWGVGNTRDQLFELAALVEGQRIVSPSNNRRTKGATRGAVNEYAAATARTIRFIAWNPILYSSLRDGSLRPTQPFTVDPKDSHPEALFVLQRVLMIAASFCLPPPWILAAKLATISPLSPSTVLPSTSYAQSLQVLVYQGSRIRNEFRLQVMLFEALLRRFPRYSAAPYLGPGALRVFYGDGSQALVLTIDRLLVRSAAPSYILPVSALRISLVAGSPPFVPPFS</sequence>